<dbReference type="InterPro" id="IPR019515">
    <property type="entry name" value="VPS54_N"/>
</dbReference>
<evidence type="ECO:0000313" key="7">
    <source>
        <dbReference type="EMBL" id="KAK3270666.1"/>
    </source>
</evidence>
<dbReference type="GO" id="GO:0015031">
    <property type="term" value="P:protein transport"/>
    <property type="evidence" value="ECO:0007669"/>
    <property type="project" value="UniProtKB-KW"/>
</dbReference>
<reference evidence="7 8" key="1">
    <citation type="journal article" date="2015" name="Genome Biol. Evol.">
        <title>Comparative Genomics of a Bacterivorous Green Alga Reveals Evolutionary Causalities and Consequences of Phago-Mixotrophic Mode of Nutrition.</title>
        <authorList>
            <person name="Burns J.A."/>
            <person name="Paasch A."/>
            <person name="Narechania A."/>
            <person name="Kim E."/>
        </authorList>
    </citation>
    <scope>NUCLEOTIDE SEQUENCE [LARGE SCALE GENOMIC DNA]</scope>
    <source>
        <strain evidence="7 8">PLY_AMNH</strain>
    </source>
</reference>
<sequence>MSGMKASPGQAFKAGLRNALAKTKERITIPLAGFGSPKAVLEEPIATAEEPEPEEIIPAGPSKRDILDSLDSGFFTEDFDGLRYVLSNLPEEDFIWSEFLQAQEESYLGKLEVVSSSVNERVMANYNDFVQGMAFVSELQEDLQLSNIVVKNGRRSLKKAATEVAANLRVKDLTRKKDCLSEVLERAQLLQELHKLEGTMKKTLQEQDFASAIQQYVESSQIIIQIQDLQVVAELQSKMEELLTSLIERLNDRIQLACQQFEEESYLECFNAYRLLQSIESDSLDVKPLEEKLQECFSTAVERETDGVLLAYALTMDSDMDFMDGAGGANRKGRIQYKEMCRHLSAEHFFPCLSKTLEILFDLLRSHHRTMQWHQRQAAARPHPEPAEGYQDPDAETPEARTDVAEGEVCARVAAALEQNSRMMWEMAAMRVGSLLNAPCGPHSSMFYDVLKMLHKFVAAGEAFTGQESMGLRNQISKMSAKFFEALHNRHLEVLRMMLDKEMWVRLPQEAIPPARLALRKALRLRPLDGCSRDNARPFSAYVASNPFSDAGREEEDGEEEEADERGCRGEGPGLEDDEEEEDEELHAATALSTSAFLASCDRTFYFRLPGELRPHSLLPPSWRAATALSPPCAAEEIRRAELWWCLERSIRPGPPADRASVSRDLS</sequence>
<feature type="coiled-coil region" evidence="4">
    <location>
        <begin position="170"/>
        <end position="206"/>
    </location>
</feature>
<accession>A0AAE0G4A9</accession>
<dbReference type="Proteomes" id="UP001190700">
    <property type="component" value="Unassembled WGS sequence"/>
</dbReference>
<keyword evidence="8" id="KW-1185">Reference proteome</keyword>
<protein>
    <recommendedName>
        <fullName evidence="6">Vacuolar protein sorting-associated protein 54 N-terminal domain-containing protein</fullName>
    </recommendedName>
</protein>
<dbReference type="InterPro" id="IPR040047">
    <property type="entry name" value="VPS50"/>
</dbReference>
<dbReference type="GO" id="GO:0000149">
    <property type="term" value="F:SNARE binding"/>
    <property type="evidence" value="ECO:0007669"/>
    <property type="project" value="TreeGrafter"/>
</dbReference>
<evidence type="ECO:0000256" key="3">
    <source>
        <dbReference type="ARBA" id="ARBA00023054"/>
    </source>
</evidence>
<proteinExistence type="predicted"/>
<feature type="region of interest" description="Disordered" evidence="5">
    <location>
        <begin position="375"/>
        <end position="403"/>
    </location>
</feature>
<dbReference type="Pfam" id="PF10475">
    <property type="entry name" value="Vps54_N"/>
    <property type="match status" value="1"/>
</dbReference>
<keyword evidence="2" id="KW-0653">Protein transport</keyword>
<feature type="region of interest" description="Disordered" evidence="5">
    <location>
        <begin position="543"/>
        <end position="581"/>
    </location>
</feature>
<dbReference type="GO" id="GO:0042147">
    <property type="term" value="P:retrograde transport, endosome to Golgi"/>
    <property type="evidence" value="ECO:0007669"/>
    <property type="project" value="InterPro"/>
</dbReference>
<dbReference type="EMBL" id="LGRX02010265">
    <property type="protein sequence ID" value="KAK3270666.1"/>
    <property type="molecule type" value="Genomic_DNA"/>
</dbReference>
<keyword evidence="1" id="KW-0813">Transport</keyword>
<gene>
    <name evidence="7" type="ORF">CYMTET_20946</name>
</gene>
<evidence type="ECO:0000256" key="2">
    <source>
        <dbReference type="ARBA" id="ARBA00022927"/>
    </source>
</evidence>
<feature type="domain" description="Vacuolar protein sorting-associated protein 54 N-terminal" evidence="6">
    <location>
        <begin position="67"/>
        <end position="373"/>
    </location>
</feature>
<organism evidence="7 8">
    <name type="scientific">Cymbomonas tetramitiformis</name>
    <dbReference type="NCBI Taxonomy" id="36881"/>
    <lineage>
        <taxon>Eukaryota</taxon>
        <taxon>Viridiplantae</taxon>
        <taxon>Chlorophyta</taxon>
        <taxon>Pyramimonadophyceae</taxon>
        <taxon>Pyramimonadales</taxon>
        <taxon>Pyramimonadaceae</taxon>
        <taxon>Cymbomonas</taxon>
    </lineage>
</organism>
<dbReference type="GO" id="GO:0005829">
    <property type="term" value="C:cytosol"/>
    <property type="evidence" value="ECO:0007669"/>
    <property type="project" value="GOC"/>
</dbReference>
<name>A0AAE0G4A9_9CHLO</name>
<evidence type="ECO:0000313" key="8">
    <source>
        <dbReference type="Proteomes" id="UP001190700"/>
    </source>
</evidence>
<keyword evidence="3 4" id="KW-0175">Coiled coil</keyword>
<evidence type="ECO:0000256" key="5">
    <source>
        <dbReference type="SAM" id="MobiDB-lite"/>
    </source>
</evidence>
<comment type="caution">
    <text evidence="7">The sequence shown here is derived from an EMBL/GenBank/DDBJ whole genome shotgun (WGS) entry which is preliminary data.</text>
</comment>
<dbReference type="AlphaFoldDB" id="A0AAE0G4A9"/>
<feature type="compositionally biased region" description="Acidic residues" evidence="5">
    <location>
        <begin position="553"/>
        <end position="564"/>
    </location>
</feature>
<dbReference type="GO" id="GO:1990745">
    <property type="term" value="C:EARP complex"/>
    <property type="evidence" value="ECO:0007669"/>
    <property type="project" value="InterPro"/>
</dbReference>
<dbReference type="GO" id="GO:0032456">
    <property type="term" value="P:endocytic recycling"/>
    <property type="evidence" value="ECO:0007669"/>
    <property type="project" value="InterPro"/>
</dbReference>
<evidence type="ECO:0000256" key="4">
    <source>
        <dbReference type="SAM" id="Coils"/>
    </source>
</evidence>
<evidence type="ECO:0000256" key="1">
    <source>
        <dbReference type="ARBA" id="ARBA00022448"/>
    </source>
</evidence>
<dbReference type="PANTHER" id="PTHR13258">
    <property type="entry name" value="SYNDETIN"/>
    <property type="match status" value="1"/>
</dbReference>
<dbReference type="PANTHER" id="PTHR13258:SF0">
    <property type="entry name" value="SYNDETIN"/>
    <property type="match status" value="1"/>
</dbReference>
<evidence type="ECO:0000259" key="6">
    <source>
        <dbReference type="Pfam" id="PF10475"/>
    </source>
</evidence>